<feature type="compositionally biased region" description="Basic and acidic residues" evidence="1">
    <location>
        <begin position="246"/>
        <end position="257"/>
    </location>
</feature>
<dbReference type="Proteomes" id="UP000490939">
    <property type="component" value="Unassembled WGS sequence"/>
</dbReference>
<reference evidence="3 5" key="1">
    <citation type="submission" date="2019-07" db="EMBL/GenBank/DDBJ databases">
        <title>Venturia inaequalis Genome Resource.</title>
        <authorList>
            <person name="Lichtner F.J."/>
        </authorList>
    </citation>
    <scope>NUCLEOTIDE SEQUENCE [LARGE SCALE GENOMIC DNA]</scope>
    <source>
        <strain evidence="2 4">120213</strain>
        <strain evidence="3 5">DMI_063113</strain>
    </source>
</reference>
<protein>
    <submittedName>
        <fullName evidence="3">Uncharacterized protein</fullName>
    </submittedName>
</protein>
<dbReference type="EMBL" id="WNWR01000166">
    <property type="protein sequence ID" value="KAE9989843.1"/>
    <property type="molecule type" value="Genomic_DNA"/>
</dbReference>
<keyword evidence="5" id="KW-1185">Reference proteome</keyword>
<dbReference type="AlphaFoldDB" id="A0A8H3ZB63"/>
<sequence length="523" mass="57221">MDRDRDRDRDSRDRRFNDRDSSRFEGDTYRPGERSNDRPRGPPRELFRDRVAESALPFLKQIPGDDAHAVPEATTVIEANTETEAGNGRGHLHGGISRPRGASTDIGHLLLVEHDPHHHENFSPARRVGYSPAPRDRERDNYRQRSPSPPRRDIRDNRDNFRQRSPSPRRDSRDSRPIFNRRSPSPLRHSGPASGATSRRSSPPIHASRLRQVPLDERSPRASPRAPPLDRGYNNDTRSPYASPPREPREQERERGHPANSGGVPTGPRSTTLRAPPTGPAGGRNFTSPGNYASSTAMSPPTGPAASVTPISAHSRAPPVAPAGPRGGFRGNFRGGFGGRGGFEGGRGGFGGGRGGFARGPDENSFTQQEYTNRRSSEAFNNPRAAPFSAGVPNAPSGPRASAGGPPTGPAGFRGGPVSQQPRQTNENGNGSATYPKTQRFLNDLPQAVPGGRKIPVKAPPNAAKVKRLEEDAERLRRIIDEKERVKTAKLKEWERLEAECDSAKLRTELAEEGLRKIEMMEV</sequence>
<name>A0A8H3ZB63_VENIN</name>
<evidence type="ECO:0000256" key="1">
    <source>
        <dbReference type="SAM" id="MobiDB-lite"/>
    </source>
</evidence>
<feature type="compositionally biased region" description="Basic and acidic residues" evidence="1">
    <location>
        <begin position="150"/>
        <end position="176"/>
    </location>
</feature>
<dbReference type="Proteomes" id="UP000447873">
    <property type="component" value="Unassembled WGS sequence"/>
</dbReference>
<feature type="compositionally biased region" description="Basic and acidic residues" evidence="1">
    <location>
        <begin position="134"/>
        <end position="143"/>
    </location>
</feature>
<accession>A0A8H3ZB63</accession>
<feature type="compositionally biased region" description="Gly residues" evidence="1">
    <location>
        <begin position="325"/>
        <end position="358"/>
    </location>
</feature>
<feature type="compositionally biased region" description="Basic and acidic residues" evidence="1">
    <location>
        <begin position="1"/>
        <end position="52"/>
    </location>
</feature>
<feature type="compositionally biased region" description="Low complexity" evidence="1">
    <location>
        <begin position="393"/>
        <end position="405"/>
    </location>
</feature>
<feature type="region of interest" description="Disordered" evidence="1">
    <location>
        <begin position="117"/>
        <end position="463"/>
    </location>
</feature>
<gene>
    <name evidence="3" type="ORF">EG327_002184</name>
    <name evidence="2" type="ORF">EG328_003505</name>
</gene>
<evidence type="ECO:0000313" key="2">
    <source>
        <dbReference type="EMBL" id="KAE9975029.1"/>
    </source>
</evidence>
<evidence type="ECO:0000313" key="4">
    <source>
        <dbReference type="Proteomes" id="UP000447873"/>
    </source>
</evidence>
<proteinExistence type="predicted"/>
<feature type="compositionally biased region" description="Polar residues" evidence="1">
    <location>
        <begin position="418"/>
        <end position="441"/>
    </location>
</feature>
<comment type="caution">
    <text evidence="3">The sequence shown here is derived from an EMBL/GenBank/DDBJ whole genome shotgun (WGS) entry which is preliminary data.</text>
</comment>
<organism evidence="3 5">
    <name type="scientific">Venturia inaequalis</name>
    <name type="common">Apple scab fungus</name>
    <dbReference type="NCBI Taxonomy" id="5025"/>
    <lineage>
        <taxon>Eukaryota</taxon>
        <taxon>Fungi</taxon>
        <taxon>Dikarya</taxon>
        <taxon>Ascomycota</taxon>
        <taxon>Pezizomycotina</taxon>
        <taxon>Dothideomycetes</taxon>
        <taxon>Pleosporomycetidae</taxon>
        <taxon>Venturiales</taxon>
        <taxon>Venturiaceae</taxon>
        <taxon>Venturia</taxon>
    </lineage>
</organism>
<evidence type="ECO:0000313" key="5">
    <source>
        <dbReference type="Proteomes" id="UP000490939"/>
    </source>
</evidence>
<feature type="region of interest" description="Disordered" evidence="1">
    <location>
        <begin position="1"/>
        <end position="102"/>
    </location>
</feature>
<feature type="compositionally biased region" description="Polar residues" evidence="1">
    <location>
        <begin position="285"/>
        <end position="299"/>
    </location>
</feature>
<dbReference type="EMBL" id="WNWS01000204">
    <property type="protein sequence ID" value="KAE9975029.1"/>
    <property type="molecule type" value="Genomic_DNA"/>
</dbReference>
<evidence type="ECO:0000313" key="3">
    <source>
        <dbReference type="EMBL" id="KAE9989843.1"/>
    </source>
</evidence>